<evidence type="ECO:0000313" key="2">
    <source>
        <dbReference type="Proteomes" id="UP000077315"/>
    </source>
</evidence>
<gene>
    <name evidence="1" type="ORF">PHYBLDRAFT_64220</name>
</gene>
<reference evidence="2" key="1">
    <citation type="submission" date="2015-06" db="EMBL/GenBank/DDBJ databases">
        <title>Expansion of signal transduction pathways in fungi by whole-genome duplication.</title>
        <authorList>
            <consortium name="DOE Joint Genome Institute"/>
            <person name="Corrochano L.M."/>
            <person name="Kuo A."/>
            <person name="Marcet-Houben M."/>
            <person name="Polaino S."/>
            <person name="Salamov A."/>
            <person name="Villalobos J.M."/>
            <person name="Alvarez M.I."/>
            <person name="Avalos J."/>
            <person name="Benito E.P."/>
            <person name="Benoit I."/>
            <person name="Burger G."/>
            <person name="Camino L.P."/>
            <person name="Canovas D."/>
            <person name="Cerda-Olmedo E."/>
            <person name="Cheng J.-F."/>
            <person name="Dominguez A."/>
            <person name="Elias M."/>
            <person name="Eslava A.P."/>
            <person name="Glaser F."/>
            <person name="Grimwood J."/>
            <person name="Gutierrez G."/>
            <person name="Heitman J."/>
            <person name="Henrissat B."/>
            <person name="Iturriaga E.A."/>
            <person name="Lang B.F."/>
            <person name="Lavin J.L."/>
            <person name="Lee S."/>
            <person name="Li W."/>
            <person name="Lindquist E."/>
            <person name="Lopez-Garcia S."/>
            <person name="Luque E.M."/>
            <person name="Marcos A.T."/>
            <person name="Martin J."/>
            <person name="McCluskey K."/>
            <person name="Medina H.R."/>
            <person name="Miralles-Duran A."/>
            <person name="Miyazaki A."/>
            <person name="Munoz-Torres E."/>
            <person name="Oguiza J.A."/>
            <person name="Ohm R."/>
            <person name="Olmedo M."/>
            <person name="Orejas M."/>
            <person name="Ortiz-Castellanos L."/>
            <person name="Pisabarro A.G."/>
            <person name="Rodriguez-Romero J."/>
            <person name="Ruiz-Herrera J."/>
            <person name="Ruiz-Vazquez R."/>
            <person name="Sanz C."/>
            <person name="Schackwitz W."/>
            <person name="Schmutz J."/>
            <person name="Shahriari M."/>
            <person name="Shelest E."/>
            <person name="Silva-Franco F."/>
            <person name="Soanes D."/>
            <person name="Syed K."/>
            <person name="Tagua V.G."/>
            <person name="Talbot N.J."/>
            <person name="Thon M."/>
            <person name="De vries R.P."/>
            <person name="Wiebenga A."/>
            <person name="Yadav J.S."/>
            <person name="Braun E.L."/>
            <person name="Baker S."/>
            <person name="Garre V."/>
            <person name="Horwitz B."/>
            <person name="Torres-Martinez S."/>
            <person name="Idnurm A."/>
            <person name="Herrera-Estrella A."/>
            <person name="Gabaldon T."/>
            <person name="Grigoriev I.V."/>
        </authorList>
    </citation>
    <scope>NUCLEOTIDE SEQUENCE [LARGE SCALE GENOMIC DNA]</scope>
    <source>
        <strain evidence="2">NRRL 1555(-)</strain>
    </source>
</reference>
<proteinExistence type="predicted"/>
<dbReference type="VEuPathDB" id="FungiDB:PHYBLDRAFT_64220"/>
<protein>
    <submittedName>
        <fullName evidence="1">Uncharacterized protein</fullName>
    </submittedName>
</protein>
<dbReference type="EMBL" id="KV440977">
    <property type="protein sequence ID" value="OAD75294.1"/>
    <property type="molecule type" value="Genomic_DNA"/>
</dbReference>
<keyword evidence="2" id="KW-1185">Reference proteome</keyword>
<sequence length="129" mass="14537">MNKYPGYPDIIDAFGLPRLYGFRSIEIVIGNNSAIGIKTGNIILDLVQNKQIYLKKIKVAAKWLTYEDFYADCSITEKGKHVGTRSDIELSEPLRNRIIRDSFEVKSKVVHFADVTKLVVLVISTATMS</sequence>
<organism evidence="1 2">
    <name type="scientific">Phycomyces blakesleeanus (strain ATCC 8743b / DSM 1359 / FGSC 10004 / NBRC 33097 / NRRL 1555)</name>
    <dbReference type="NCBI Taxonomy" id="763407"/>
    <lineage>
        <taxon>Eukaryota</taxon>
        <taxon>Fungi</taxon>
        <taxon>Fungi incertae sedis</taxon>
        <taxon>Mucoromycota</taxon>
        <taxon>Mucoromycotina</taxon>
        <taxon>Mucoromycetes</taxon>
        <taxon>Mucorales</taxon>
        <taxon>Phycomycetaceae</taxon>
        <taxon>Phycomyces</taxon>
    </lineage>
</organism>
<dbReference type="AlphaFoldDB" id="A0A167N864"/>
<dbReference type="GeneID" id="29002164"/>
<dbReference type="InParanoid" id="A0A167N864"/>
<accession>A0A167N864</accession>
<dbReference type="RefSeq" id="XP_018293334.1">
    <property type="nucleotide sequence ID" value="XM_018441258.1"/>
</dbReference>
<dbReference type="Proteomes" id="UP000077315">
    <property type="component" value="Unassembled WGS sequence"/>
</dbReference>
<evidence type="ECO:0000313" key="1">
    <source>
        <dbReference type="EMBL" id="OAD75294.1"/>
    </source>
</evidence>
<name>A0A167N864_PHYB8</name>